<dbReference type="Pfam" id="PF15370">
    <property type="entry name" value="NOPCHAP1"/>
    <property type="match status" value="1"/>
</dbReference>
<feature type="compositionally biased region" description="Polar residues" evidence="1">
    <location>
        <begin position="177"/>
        <end position="191"/>
    </location>
</feature>
<dbReference type="InterPro" id="IPR027921">
    <property type="entry name" value="NOPCHAP1"/>
</dbReference>
<accession>A0A4Z1PCA1</accession>
<dbReference type="AlphaFoldDB" id="A0A4Z1PCA1"/>
<protein>
    <submittedName>
        <fullName evidence="2">Uncharacterized protein</fullName>
    </submittedName>
</protein>
<dbReference type="Proteomes" id="UP000298493">
    <property type="component" value="Unassembled WGS sequence"/>
</dbReference>
<feature type="compositionally biased region" description="Polar residues" evidence="1">
    <location>
        <begin position="26"/>
        <end position="48"/>
    </location>
</feature>
<feature type="region of interest" description="Disordered" evidence="1">
    <location>
        <begin position="1"/>
        <end position="115"/>
    </location>
</feature>
<dbReference type="GO" id="GO:0000492">
    <property type="term" value="P:box C/D snoRNP assembly"/>
    <property type="evidence" value="ECO:0007669"/>
    <property type="project" value="InterPro"/>
</dbReference>
<evidence type="ECO:0000313" key="3">
    <source>
        <dbReference type="Proteomes" id="UP000298493"/>
    </source>
</evidence>
<feature type="region of interest" description="Disordered" evidence="1">
    <location>
        <begin position="173"/>
        <end position="199"/>
    </location>
</feature>
<name>A0A4Z1PCA1_9PEZI</name>
<dbReference type="PANTHER" id="PTHR38489">
    <property type="entry name" value="HISTONE CHAPERONE DOMAIN-CONTAINING PROTEIN"/>
    <property type="match status" value="1"/>
</dbReference>
<evidence type="ECO:0000313" key="2">
    <source>
        <dbReference type="EMBL" id="TID18743.1"/>
    </source>
</evidence>
<sequence length="222" mass="23835">MMSIPTRSAKRKQADIPAAETDSETSRSSTNDAISTDSESISQATNQTDVDSDSDLSTSSEEPSSESDDSSGSDSDSDNASDNASDTTQRASTQDSEVITNLRPGTKPNMKLGTTNGGLLQRLKAFVPEIAAANQELDKERLDGTIERRNIERVENGDGPFIELDLGLGVLEEKSGDITTSQQDPDSASESGSDEKYPDIISQLMGQVKKDRKAGQIQEIRE</sequence>
<feature type="compositionally biased region" description="Polar residues" evidence="1">
    <location>
        <begin position="87"/>
        <end position="99"/>
    </location>
</feature>
<gene>
    <name evidence="2" type="ORF">E6O75_ATG05864</name>
</gene>
<comment type="caution">
    <text evidence="2">The sequence shown here is derived from an EMBL/GenBank/DDBJ whole genome shotgun (WGS) entry which is preliminary data.</text>
</comment>
<organism evidence="2 3">
    <name type="scientific">Venturia nashicola</name>
    <dbReference type="NCBI Taxonomy" id="86259"/>
    <lineage>
        <taxon>Eukaryota</taxon>
        <taxon>Fungi</taxon>
        <taxon>Dikarya</taxon>
        <taxon>Ascomycota</taxon>
        <taxon>Pezizomycotina</taxon>
        <taxon>Dothideomycetes</taxon>
        <taxon>Pleosporomycetidae</taxon>
        <taxon>Venturiales</taxon>
        <taxon>Venturiaceae</taxon>
        <taxon>Venturia</taxon>
    </lineage>
</organism>
<evidence type="ECO:0000256" key="1">
    <source>
        <dbReference type="SAM" id="MobiDB-lite"/>
    </source>
</evidence>
<feature type="compositionally biased region" description="Acidic residues" evidence="1">
    <location>
        <begin position="63"/>
        <end position="79"/>
    </location>
</feature>
<keyword evidence="3" id="KW-1185">Reference proteome</keyword>
<dbReference type="PANTHER" id="PTHR38489:SF1">
    <property type="entry name" value="HISTONE CHAPERONE DOMAIN-CONTAINING PROTEIN"/>
    <property type="match status" value="1"/>
</dbReference>
<proteinExistence type="predicted"/>
<dbReference type="EMBL" id="SNSC02000013">
    <property type="protein sequence ID" value="TID18743.1"/>
    <property type="molecule type" value="Genomic_DNA"/>
</dbReference>
<dbReference type="STRING" id="86259.A0A4Z1PCA1"/>
<reference evidence="2 3" key="1">
    <citation type="submission" date="2019-04" db="EMBL/GenBank/DDBJ databases">
        <title>High contiguity whole genome sequence and gene annotation resource for two Venturia nashicola isolates.</title>
        <authorList>
            <person name="Prokchorchik M."/>
            <person name="Won K."/>
            <person name="Lee Y."/>
            <person name="Choi E.D."/>
            <person name="Segonzac C."/>
            <person name="Sohn K.H."/>
        </authorList>
    </citation>
    <scope>NUCLEOTIDE SEQUENCE [LARGE SCALE GENOMIC DNA]</scope>
    <source>
        <strain evidence="2 3">PRI2</strain>
    </source>
</reference>